<organism evidence="2">
    <name type="scientific">Anopheles darlingi</name>
    <name type="common">Mosquito</name>
    <dbReference type="NCBI Taxonomy" id="43151"/>
    <lineage>
        <taxon>Eukaryota</taxon>
        <taxon>Metazoa</taxon>
        <taxon>Ecdysozoa</taxon>
        <taxon>Arthropoda</taxon>
        <taxon>Hexapoda</taxon>
        <taxon>Insecta</taxon>
        <taxon>Pterygota</taxon>
        <taxon>Neoptera</taxon>
        <taxon>Endopterygota</taxon>
        <taxon>Diptera</taxon>
        <taxon>Nematocera</taxon>
        <taxon>Culicoidea</taxon>
        <taxon>Culicidae</taxon>
        <taxon>Anophelinae</taxon>
        <taxon>Anopheles</taxon>
    </lineage>
</organism>
<evidence type="ECO:0000313" key="2">
    <source>
        <dbReference type="EMBL" id="MBW80159.1"/>
    </source>
</evidence>
<reference evidence="2" key="1">
    <citation type="submission" date="2018-01" db="EMBL/GenBank/DDBJ databases">
        <title>An insight into the sialome of Amazonian anophelines.</title>
        <authorList>
            <person name="Ribeiro J.M."/>
            <person name="Scarpassa V."/>
            <person name="Calvo E."/>
        </authorList>
    </citation>
    <scope>NUCLEOTIDE SEQUENCE</scope>
</reference>
<feature type="chain" id="PRO_5014979930" evidence="1">
    <location>
        <begin position="27"/>
        <end position="71"/>
    </location>
</feature>
<keyword evidence="1" id="KW-0732">Signal</keyword>
<feature type="signal peptide" evidence="1">
    <location>
        <begin position="1"/>
        <end position="26"/>
    </location>
</feature>
<evidence type="ECO:0000256" key="1">
    <source>
        <dbReference type="SAM" id="SignalP"/>
    </source>
</evidence>
<proteinExistence type="predicted"/>
<dbReference type="EMBL" id="GGFL01015981">
    <property type="protein sequence ID" value="MBW80159.1"/>
    <property type="molecule type" value="Transcribed_RNA"/>
</dbReference>
<accession>A0A2M4DRM0</accession>
<dbReference type="AlphaFoldDB" id="A0A2M4DRM0"/>
<protein>
    <submittedName>
        <fullName evidence="2">Putative secreted protein</fullName>
    </submittedName>
</protein>
<sequence>MRPANRSVILSVVVRSGLLLLPAALAVRIGHTNRHRFHWRVVEARAITLAKRTSSRAFHRRKFSFGVILCA</sequence>
<name>A0A2M4DRM0_ANODA</name>